<accession>K2Q9K9</accession>
<dbReference type="PANTHER" id="PTHR12993:SF29">
    <property type="entry name" value="BLR3841 PROTEIN"/>
    <property type="match status" value="1"/>
</dbReference>
<dbReference type="PATRIC" id="fig|1204725.3.peg.2544"/>
<gene>
    <name evidence="2" type="ORF">A994_12668</name>
</gene>
<dbReference type="Gene3D" id="3.40.50.10320">
    <property type="entry name" value="LmbE-like"/>
    <property type="match status" value="1"/>
</dbReference>
<dbReference type="EMBL" id="AMPO01000015">
    <property type="protein sequence ID" value="EKF84656.1"/>
    <property type="molecule type" value="Genomic_DNA"/>
</dbReference>
<sequence length="505" mass="57845">MGFRDPKFNFSKLVPLLLLFIILSFVFLFYMSFSTDGTTDYSDFPEIHSSDRILIIAPHADDESVAAAGLIKRTLEKNATVEVVVMTDGSASDSRKEFSDYLKKIEDKNRTETLPNIRHMEVLNALNKIGLNQSNVIFLGYPDGGLRSMWQDNWDSKNPYQSNNAFNKLNHSIYNFTYQPNVSYSGENVNQNLEQIMTDFHPNIILYPDSEDKHPDHWATGNFVRYAALETNYSGMNYTYIVHSGSNWPSPLLFSPKLSLLPPSNLDTNEQWLVLPLDQTEIDTKYKAIDSYQSQLTGSCGYLKSFIRSNELFAVDPPLKIEKINVTIYSLNDTVLSPYTISNSNDQIPDNKTDGLISFHKSYNFITYEKILSNNTTAFSSSEYLLKNNNSHAAQEDNEPEVRAVLHDNQSVYIIIDAANATNRDLIINYHFRIYNGKDFKRVDVMAKNGHVQYIYADNNSIKLNKSPEIEYVDNEIVLKLPVDVFHDFNAIMMGFDILRFRTRE</sequence>
<evidence type="ECO:0000256" key="1">
    <source>
        <dbReference type="SAM" id="Phobius"/>
    </source>
</evidence>
<protein>
    <submittedName>
        <fullName evidence="2">Lmbe family protein</fullName>
    </submittedName>
</protein>
<dbReference type="InterPro" id="IPR003737">
    <property type="entry name" value="GlcNAc_PI_deacetylase-related"/>
</dbReference>
<keyword evidence="1" id="KW-1133">Transmembrane helix</keyword>
<dbReference type="RefSeq" id="WP_004032069.1">
    <property type="nucleotide sequence ID" value="NZ_AMPO01000015.1"/>
</dbReference>
<organism evidence="2 3">
    <name type="scientific">Methanobacterium formicicum (strain DSM 3637 / PP1)</name>
    <dbReference type="NCBI Taxonomy" id="1204725"/>
    <lineage>
        <taxon>Archaea</taxon>
        <taxon>Methanobacteriati</taxon>
        <taxon>Methanobacteriota</taxon>
        <taxon>Methanomada group</taxon>
        <taxon>Methanobacteria</taxon>
        <taxon>Methanobacteriales</taxon>
        <taxon>Methanobacteriaceae</taxon>
        <taxon>Methanobacterium</taxon>
    </lineage>
</organism>
<dbReference type="OrthoDB" id="70547at2157"/>
<proteinExistence type="predicted"/>
<feature type="transmembrane region" description="Helical" evidence="1">
    <location>
        <begin position="12"/>
        <end position="33"/>
    </location>
</feature>
<keyword evidence="3" id="KW-1185">Reference proteome</keyword>
<dbReference type="GO" id="GO:0016811">
    <property type="term" value="F:hydrolase activity, acting on carbon-nitrogen (but not peptide) bonds, in linear amides"/>
    <property type="evidence" value="ECO:0007669"/>
    <property type="project" value="TreeGrafter"/>
</dbReference>
<keyword evidence="1" id="KW-0472">Membrane</keyword>
<name>K2Q9K9_METFP</name>
<dbReference type="Proteomes" id="UP000007360">
    <property type="component" value="Unassembled WGS sequence"/>
</dbReference>
<keyword evidence="1" id="KW-0812">Transmembrane</keyword>
<dbReference type="Pfam" id="PF02585">
    <property type="entry name" value="PIG-L"/>
    <property type="match status" value="1"/>
</dbReference>
<comment type="caution">
    <text evidence="2">The sequence shown here is derived from an EMBL/GenBank/DDBJ whole genome shotgun (WGS) entry which is preliminary data.</text>
</comment>
<dbReference type="AlphaFoldDB" id="K2Q9K9"/>
<dbReference type="SUPFAM" id="SSF102588">
    <property type="entry name" value="LmbE-like"/>
    <property type="match status" value="1"/>
</dbReference>
<dbReference type="InterPro" id="IPR024078">
    <property type="entry name" value="LmbE-like_dom_sf"/>
</dbReference>
<evidence type="ECO:0000313" key="3">
    <source>
        <dbReference type="Proteomes" id="UP000007360"/>
    </source>
</evidence>
<evidence type="ECO:0000313" key="2">
    <source>
        <dbReference type="EMBL" id="EKF84656.1"/>
    </source>
</evidence>
<dbReference type="PANTHER" id="PTHR12993">
    <property type="entry name" value="N-ACETYLGLUCOSAMINYL-PHOSPHATIDYLINOSITOL DE-N-ACETYLASE-RELATED"/>
    <property type="match status" value="1"/>
</dbReference>
<reference evidence="2 3" key="1">
    <citation type="journal article" date="2012" name="J. Bacteriol.">
        <title>Draft genome sequence of Methanobacterium formicicum DSM 3637, an archaebacterium isolated from the methane producer amoeba Pelomyxa palustris.</title>
        <authorList>
            <person name="Gutierrez G."/>
        </authorList>
    </citation>
    <scope>NUCLEOTIDE SEQUENCE [LARGE SCALE GENOMIC DNA]</scope>
    <source>
        <strain evidence="3">DSM 3637 / PP1</strain>
    </source>
</reference>